<comment type="caution">
    <text evidence="1">The sequence shown here is derived from an EMBL/GenBank/DDBJ whole genome shotgun (WGS) entry which is preliminary data.</text>
</comment>
<dbReference type="STRING" id="1399968.CI15_22395"/>
<evidence type="ECO:0000313" key="1">
    <source>
        <dbReference type="EMBL" id="KXU85034.1"/>
    </source>
</evidence>
<dbReference type="RefSeq" id="WP_062131186.1">
    <property type="nucleotide sequence ID" value="NZ_LRBG01000035.1"/>
</dbReference>
<proteinExistence type="predicted"/>
<dbReference type="AlphaFoldDB" id="A0A149PJ36"/>
<accession>A0A149PJ36</accession>
<dbReference type="OrthoDB" id="7820657at2"/>
<protein>
    <submittedName>
        <fullName evidence="1">Uncharacterized protein</fullName>
    </submittedName>
</protein>
<name>A0A149PJ36_9BURK</name>
<sequence>MQARLAAALHWLEPYAAGKLPLQEFVRSTVRFDARRAAAHVEGYAGPWRLDPGCAALAAALEP</sequence>
<keyword evidence="2" id="KW-1185">Reference proteome</keyword>
<dbReference type="Proteomes" id="UP000075613">
    <property type="component" value="Unassembled WGS sequence"/>
</dbReference>
<dbReference type="EMBL" id="LRBG01000035">
    <property type="protein sequence ID" value="KXU85034.1"/>
    <property type="molecule type" value="Genomic_DNA"/>
</dbReference>
<evidence type="ECO:0000313" key="2">
    <source>
        <dbReference type="Proteomes" id="UP000075613"/>
    </source>
</evidence>
<reference evidence="1 2" key="1">
    <citation type="journal article" date="2015" name="Int. J. Syst. Evol. Microbiol.">
        <title>Burkholderia monticola sp. nov., isolated from mountain soil.</title>
        <authorList>
            <person name="Baek I."/>
            <person name="Seo B."/>
            <person name="Lee I."/>
            <person name="Yi H."/>
            <person name="Chun J."/>
        </authorList>
    </citation>
    <scope>NUCLEOTIDE SEQUENCE [LARGE SCALE GENOMIC DNA]</scope>
    <source>
        <strain evidence="1 2">JC2948</strain>
    </source>
</reference>
<organism evidence="1 2">
    <name type="scientific">Paraburkholderia monticola</name>
    <dbReference type="NCBI Taxonomy" id="1399968"/>
    <lineage>
        <taxon>Bacteria</taxon>
        <taxon>Pseudomonadati</taxon>
        <taxon>Pseudomonadota</taxon>
        <taxon>Betaproteobacteria</taxon>
        <taxon>Burkholderiales</taxon>
        <taxon>Burkholderiaceae</taxon>
        <taxon>Paraburkholderia</taxon>
    </lineage>
</organism>
<gene>
    <name evidence="1" type="ORF">CI15_22395</name>
</gene>